<dbReference type="GO" id="GO:0046983">
    <property type="term" value="F:protein dimerization activity"/>
    <property type="evidence" value="ECO:0007669"/>
    <property type="project" value="InterPro"/>
</dbReference>
<evidence type="ECO:0000313" key="9">
    <source>
        <dbReference type="EMBL" id="KAI5074921.1"/>
    </source>
</evidence>
<dbReference type="InterPro" id="IPR033896">
    <property type="entry name" value="MEF2-like_N"/>
</dbReference>
<feature type="region of interest" description="Disordered" evidence="6">
    <location>
        <begin position="81"/>
        <end position="106"/>
    </location>
</feature>
<gene>
    <name evidence="9" type="ORF">GOP47_0010882</name>
</gene>
<dbReference type="AlphaFoldDB" id="A0A9D4ZJ54"/>
<proteinExistence type="predicted"/>
<name>A0A9D4ZJ54_ADICA</name>
<feature type="domain" description="K-box" evidence="8">
    <location>
        <begin position="272"/>
        <end position="362"/>
    </location>
</feature>
<dbReference type="Pfam" id="PF01486">
    <property type="entry name" value="K-box"/>
    <property type="match status" value="1"/>
</dbReference>
<dbReference type="Gene3D" id="3.40.1810.10">
    <property type="entry name" value="Transcription factor, MADS-box"/>
    <property type="match status" value="1"/>
</dbReference>
<dbReference type="EMBL" id="JABFUD020000010">
    <property type="protein sequence ID" value="KAI5074921.1"/>
    <property type="molecule type" value="Genomic_DNA"/>
</dbReference>
<protein>
    <submittedName>
        <fullName evidence="9">Uncharacterized protein</fullName>
    </submittedName>
</protein>
<comment type="caution">
    <text evidence="9">The sequence shown here is derived from an EMBL/GenBank/DDBJ whole genome shotgun (WGS) entry which is preliminary data.</text>
</comment>
<keyword evidence="5" id="KW-0539">Nucleus</keyword>
<keyword evidence="3" id="KW-0238">DNA-binding</keyword>
<evidence type="ECO:0000313" key="10">
    <source>
        <dbReference type="Proteomes" id="UP000886520"/>
    </source>
</evidence>
<dbReference type="OrthoDB" id="1933443at2759"/>
<dbReference type="GO" id="GO:0003700">
    <property type="term" value="F:DNA-binding transcription factor activity"/>
    <property type="evidence" value="ECO:0007669"/>
    <property type="project" value="InterPro"/>
</dbReference>
<dbReference type="PANTHER" id="PTHR48019">
    <property type="entry name" value="SERUM RESPONSE FACTOR HOMOLOG"/>
    <property type="match status" value="1"/>
</dbReference>
<evidence type="ECO:0000256" key="3">
    <source>
        <dbReference type="ARBA" id="ARBA00023125"/>
    </source>
</evidence>
<keyword evidence="10" id="KW-1185">Reference proteome</keyword>
<dbReference type="CDD" id="cd00265">
    <property type="entry name" value="MADS_MEF2_like"/>
    <property type="match status" value="1"/>
</dbReference>
<accession>A0A9D4ZJ54</accession>
<keyword evidence="4" id="KW-0804">Transcription</keyword>
<reference evidence="9" key="1">
    <citation type="submission" date="2021-01" db="EMBL/GenBank/DDBJ databases">
        <title>Adiantum capillus-veneris genome.</title>
        <authorList>
            <person name="Fang Y."/>
            <person name="Liao Q."/>
        </authorList>
    </citation>
    <scope>NUCLEOTIDE SEQUENCE</scope>
    <source>
        <strain evidence="9">H3</strain>
        <tissue evidence="9">Leaf</tissue>
    </source>
</reference>
<comment type="subcellular location">
    <subcellularLocation>
        <location evidence="1">Nucleus</location>
    </subcellularLocation>
</comment>
<evidence type="ECO:0000256" key="6">
    <source>
        <dbReference type="SAM" id="MobiDB-lite"/>
    </source>
</evidence>
<dbReference type="GO" id="GO:0045944">
    <property type="term" value="P:positive regulation of transcription by RNA polymerase II"/>
    <property type="evidence" value="ECO:0007669"/>
    <property type="project" value="InterPro"/>
</dbReference>
<sequence>MALKAGSSGAAAAVVGVSAKVIITENGPAATCMDSTRQELLYLKPDINGPPRDTVMGGIMINGQEGSKAADHQQMELMNVEESADHSNSNDDEDDDDDDEGDDVPGVTVFTVQPDCAGGGIRMQAAVHAQTMNVAVIRSPGVAGGVMNSSCAQVLDMNSPQKVRSSAGVGAEKGGPAGNIQNNSSASRGKIQIRRIENTTSRQVTFSKRRNGLLKKAYELSVLCDAQLALIIFSATGKLFEFASPNMRRVLERHQRCSTSQQQTNANVTRDLEYWRHEAMQCKETLAYMEERHRNLNGENLAGFEVKDLQNLENQLQAGVTRVRARKMQLLMEQIQDFRKRELLLLQENDLLKSKLLEASSMQAGSVTTETTSQDIQDISSIKTGTGNPRAFTQENESIITVAETTLQLACPRM</sequence>
<dbReference type="InterPro" id="IPR002100">
    <property type="entry name" value="TF_MADSbox"/>
</dbReference>
<feature type="region of interest" description="Disordered" evidence="6">
    <location>
        <begin position="165"/>
        <end position="187"/>
    </location>
</feature>
<dbReference type="InterPro" id="IPR050142">
    <property type="entry name" value="MADS-box/MEF2_TF"/>
</dbReference>
<dbReference type="GO" id="GO:0000977">
    <property type="term" value="F:RNA polymerase II transcription regulatory region sequence-specific DNA binding"/>
    <property type="evidence" value="ECO:0007669"/>
    <property type="project" value="InterPro"/>
</dbReference>
<evidence type="ECO:0000256" key="2">
    <source>
        <dbReference type="ARBA" id="ARBA00023015"/>
    </source>
</evidence>
<organism evidence="9 10">
    <name type="scientific">Adiantum capillus-veneris</name>
    <name type="common">Maidenhair fern</name>
    <dbReference type="NCBI Taxonomy" id="13818"/>
    <lineage>
        <taxon>Eukaryota</taxon>
        <taxon>Viridiplantae</taxon>
        <taxon>Streptophyta</taxon>
        <taxon>Embryophyta</taxon>
        <taxon>Tracheophyta</taxon>
        <taxon>Polypodiopsida</taxon>
        <taxon>Polypodiidae</taxon>
        <taxon>Polypodiales</taxon>
        <taxon>Pteridineae</taxon>
        <taxon>Pteridaceae</taxon>
        <taxon>Vittarioideae</taxon>
        <taxon>Adiantum</taxon>
    </lineage>
</organism>
<evidence type="ECO:0000256" key="5">
    <source>
        <dbReference type="ARBA" id="ARBA00023242"/>
    </source>
</evidence>
<evidence type="ECO:0000259" key="7">
    <source>
        <dbReference type="PROSITE" id="PS50066"/>
    </source>
</evidence>
<evidence type="ECO:0000256" key="1">
    <source>
        <dbReference type="ARBA" id="ARBA00004123"/>
    </source>
</evidence>
<dbReference type="GO" id="GO:0005634">
    <property type="term" value="C:nucleus"/>
    <property type="evidence" value="ECO:0007669"/>
    <property type="project" value="UniProtKB-SubCell"/>
</dbReference>
<dbReference type="InterPro" id="IPR002487">
    <property type="entry name" value="TF_Kbox"/>
</dbReference>
<dbReference type="PROSITE" id="PS51297">
    <property type="entry name" value="K_BOX"/>
    <property type="match status" value="1"/>
</dbReference>
<dbReference type="FunFam" id="3.40.1810.10:FF:000003">
    <property type="entry name" value="MADS-box transcription factor MADS-MC"/>
    <property type="match status" value="1"/>
</dbReference>
<keyword evidence="2" id="KW-0805">Transcription regulation</keyword>
<dbReference type="PRINTS" id="PR00404">
    <property type="entry name" value="MADSDOMAIN"/>
</dbReference>
<dbReference type="Pfam" id="PF00319">
    <property type="entry name" value="SRF-TF"/>
    <property type="match status" value="1"/>
</dbReference>
<evidence type="ECO:0000259" key="8">
    <source>
        <dbReference type="PROSITE" id="PS51297"/>
    </source>
</evidence>
<dbReference type="SUPFAM" id="SSF55455">
    <property type="entry name" value="SRF-like"/>
    <property type="match status" value="1"/>
</dbReference>
<dbReference type="PROSITE" id="PS50066">
    <property type="entry name" value="MADS_BOX_2"/>
    <property type="match status" value="1"/>
</dbReference>
<dbReference type="PROSITE" id="PS00350">
    <property type="entry name" value="MADS_BOX_1"/>
    <property type="match status" value="1"/>
</dbReference>
<dbReference type="Proteomes" id="UP000886520">
    <property type="component" value="Chromosome 10"/>
</dbReference>
<feature type="compositionally biased region" description="Acidic residues" evidence="6">
    <location>
        <begin position="90"/>
        <end position="103"/>
    </location>
</feature>
<dbReference type="InterPro" id="IPR036879">
    <property type="entry name" value="TF_MADSbox_sf"/>
</dbReference>
<dbReference type="SMART" id="SM00432">
    <property type="entry name" value="MADS"/>
    <property type="match status" value="1"/>
</dbReference>
<evidence type="ECO:0000256" key="4">
    <source>
        <dbReference type="ARBA" id="ARBA00023163"/>
    </source>
</evidence>
<feature type="domain" description="MADS-box" evidence="7">
    <location>
        <begin position="186"/>
        <end position="246"/>
    </location>
</feature>